<evidence type="ECO:0000313" key="8">
    <source>
        <dbReference type="EMBL" id="XDQ07284.1"/>
    </source>
</evidence>
<dbReference type="Gene3D" id="1.10.1740.10">
    <property type="match status" value="1"/>
</dbReference>
<feature type="domain" description="RNA polymerase sigma-70 region 2" evidence="6">
    <location>
        <begin position="31"/>
        <end position="99"/>
    </location>
</feature>
<keyword evidence="2" id="KW-0805">Transcription regulation</keyword>
<reference evidence="8" key="1">
    <citation type="submission" date="2024-07" db="EMBL/GenBank/DDBJ databases">
        <authorList>
            <person name="Yu S.T."/>
        </authorList>
    </citation>
    <scope>NUCLEOTIDE SEQUENCE</scope>
    <source>
        <strain evidence="8">R08</strain>
    </source>
</reference>
<gene>
    <name evidence="8" type="ORF">AB5J58_46990</name>
</gene>
<dbReference type="InterPro" id="IPR007627">
    <property type="entry name" value="RNA_pol_sigma70_r2"/>
</dbReference>
<name>A0AB39MNA6_9ACTN</name>
<dbReference type="GO" id="GO:0016987">
    <property type="term" value="F:sigma factor activity"/>
    <property type="evidence" value="ECO:0007669"/>
    <property type="project" value="UniProtKB-KW"/>
</dbReference>
<dbReference type="InterPro" id="IPR013249">
    <property type="entry name" value="RNA_pol_sigma70_r4_t2"/>
</dbReference>
<evidence type="ECO:0000259" key="6">
    <source>
        <dbReference type="Pfam" id="PF04542"/>
    </source>
</evidence>
<keyword evidence="4" id="KW-0804">Transcription</keyword>
<dbReference type="SUPFAM" id="SSF88659">
    <property type="entry name" value="Sigma3 and sigma4 domains of RNA polymerase sigma factors"/>
    <property type="match status" value="1"/>
</dbReference>
<comment type="similarity">
    <text evidence="1">Belongs to the sigma-70 factor family. ECF subfamily.</text>
</comment>
<dbReference type="NCBIfam" id="TIGR02937">
    <property type="entry name" value="sigma70-ECF"/>
    <property type="match status" value="1"/>
</dbReference>
<dbReference type="EMBL" id="CP163431">
    <property type="protein sequence ID" value="XDQ07284.1"/>
    <property type="molecule type" value="Genomic_DNA"/>
</dbReference>
<dbReference type="Pfam" id="PF04542">
    <property type="entry name" value="Sigma70_r2"/>
    <property type="match status" value="1"/>
</dbReference>
<keyword evidence="3" id="KW-0731">Sigma factor</keyword>
<sequence length="214" mass="23267">MTTAVHIDAEIDDGALVHGFLNGDEDCLDALHRRWGPLVYAHARRSTGDAREAEDITQLVFFAAWRGRAGFVPERGTLPGWLLGITRRKIADALAARTRRTELVDAAAAQLLLTAADEAVQPEAALDRVLLAEELSRLPQPQRQVLNLAFYDDLTQTQIAELTGWPLGTVKSHARRGMHRLASRLRADTGSGFGMDADHGRPTSVPSSGGRSGE</sequence>
<dbReference type="InterPro" id="IPR013324">
    <property type="entry name" value="RNA_pol_sigma_r3/r4-like"/>
</dbReference>
<evidence type="ECO:0000256" key="1">
    <source>
        <dbReference type="ARBA" id="ARBA00010641"/>
    </source>
</evidence>
<dbReference type="InterPro" id="IPR014284">
    <property type="entry name" value="RNA_pol_sigma-70_dom"/>
</dbReference>
<dbReference type="GO" id="GO:0003677">
    <property type="term" value="F:DNA binding"/>
    <property type="evidence" value="ECO:0007669"/>
    <property type="project" value="InterPro"/>
</dbReference>
<dbReference type="GO" id="GO:0006352">
    <property type="term" value="P:DNA-templated transcription initiation"/>
    <property type="evidence" value="ECO:0007669"/>
    <property type="project" value="InterPro"/>
</dbReference>
<proteinExistence type="inferred from homology"/>
<dbReference type="InterPro" id="IPR039425">
    <property type="entry name" value="RNA_pol_sigma-70-like"/>
</dbReference>
<feature type="region of interest" description="Disordered" evidence="5">
    <location>
        <begin position="188"/>
        <end position="214"/>
    </location>
</feature>
<dbReference type="InterPro" id="IPR036388">
    <property type="entry name" value="WH-like_DNA-bd_sf"/>
</dbReference>
<evidence type="ECO:0000256" key="5">
    <source>
        <dbReference type="SAM" id="MobiDB-lite"/>
    </source>
</evidence>
<dbReference type="PANTHER" id="PTHR43133:SF62">
    <property type="entry name" value="RNA POLYMERASE SIGMA FACTOR SIGZ"/>
    <property type="match status" value="1"/>
</dbReference>
<organism evidence="8">
    <name type="scientific">Streptomyces sp. R08</name>
    <dbReference type="NCBI Taxonomy" id="3238624"/>
    <lineage>
        <taxon>Bacteria</taxon>
        <taxon>Bacillati</taxon>
        <taxon>Actinomycetota</taxon>
        <taxon>Actinomycetes</taxon>
        <taxon>Kitasatosporales</taxon>
        <taxon>Streptomycetaceae</taxon>
        <taxon>Streptomyces</taxon>
    </lineage>
</organism>
<evidence type="ECO:0000256" key="3">
    <source>
        <dbReference type="ARBA" id="ARBA00023082"/>
    </source>
</evidence>
<accession>A0AB39MNA6</accession>
<feature type="compositionally biased region" description="Polar residues" evidence="5">
    <location>
        <begin position="204"/>
        <end position="214"/>
    </location>
</feature>
<dbReference type="PANTHER" id="PTHR43133">
    <property type="entry name" value="RNA POLYMERASE ECF-TYPE SIGMA FACTO"/>
    <property type="match status" value="1"/>
</dbReference>
<feature type="domain" description="RNA polymerase sigma factor 70 region 4 type 2" evidence="7">
    <location>
        <begin position="130"/>
        <end position="180"/>
    </location>
</feature>
<evidence type="ECO:0000256" key="2">
    <source>
        <dbReference type="ARBA" id="ARBA00023015"/>
    </source>
</evidence>
<protein>
    <submittedName>
        <fullName evidence="8">RNA polymerase sigma factor</fullName>
    </submittedName>
</protein>
<dbReference type="Gene3D" id="1.10.10.10">
    <property type="entry name" value="Winged helix-like DNA-binding domain superfamily/Winged helix DNA-binding domain"/>
    <property type="match status" value="1"/>
</dbReference>
<dbReference type="InterPro" id="IPR013325">
    <property type="entry name" value="RNA_pol_sigma_r2"/>
</dbReference>
<evidence type="ECO:0000256" key="4">
    <source>
        <dbReference type="ARBA" id="ARBA00023163"/>
    </source>
</evidence>
<dbReference type="Pfam" id="PF08281">
    <property type="entry name" value="Sigma70_r4_2"/>
    <property type="match status" value="1"/>
</dbReference>
<dbReference type="SUPFAM" id="SSF88946">
    <property type="entry name" value="Sigma2 domain of RNA polymerase sigma factors"/>
    <property type="match status" value="1"/>
</dbReference>
<dbReference type="CDD" id="cd06171">
    <property type="entry name" value="Sigma70_r4"/>
    <property type="match status" value="1"/>
</dbReference>
<evidence type="ECO:0000259" key="7">
    <source>
        <dbReference type="Pfam" id="PF08281"/>
    </source>
</evidence>
<dbReference type="AlphaFoldDB" id="A0AB39MNA6"/>
<dbReference type="RefSeq" id="WP_369192077.1">
    <property type="nucleotide sequence ID" value="NZ_CP163431.1"/>
</dbReference>